<dbReference type="Gene3D" id="3.60.20.10">
    <property type="entry name" value="Glutamine Phosphoribosylpyrophosphate, subunit 1, domain 1"/>
    <property type="match status" value="1"/>
</dbReference>
<dbReference type="InterPro" id="IPR001962">
    <property type="entry name" value="Asn_synthase"/>
</dbReference>
<dbReference type="InterPro" id="IPR017932">
    <property type="entry name" value="GATase_2_dom"/>
</dbReference>
<keyword evidence="6" id="KW-1185">Reference proteome</keyword>
<dbReference type="PANTHER" id="PTHR45937">
    <property type="entry name" value="ASPARAGINE SYNTHETASE DOMAIN-CONTAINING PROTEIN 1"/>
    <property type="match status" value="1"/>
</dbReference>
<evidence type="ECO:0000256" key="1">
    <source>
        <dbReference type="ARBA" id="ARBA00022605"/>
    </source>
</evidence>
<dbReference type="SUPFAM" id="SSF56235">
    <property type="entry name" value="N-terminal nucleophile aminohydrolases (Ntn hydrolases)"/>
    <property type="match status" value="1"/>
</dbReference>
<dbReference type="EMBL" id="JBJJXI010000055">
    <property type="protein sequence ID" value="KAL3399653.1"/>
    <property type="molecule type" value="Genomic_DNA"/>
</dbReference>
<name>A0ABD2X2T4_9HYME</name>
<dbReference type="InterPro" id="IPR029055">
    <property type="entry name" value="Ntn_hydrolases_N"/>
</dbReference>
<accession>A0ABD2X2T4</accession>
<keyword evidence="3" id="KW-0315">Glutamine amidotransferase</keyword>
<dbReference type="PANTHER" id="PTHR45937:SF1">
    <property type="entry name" value="ASPARAGINE SYNTHETASE DOMAIN-CONTAINING PROTEIN 1"/>
    <property type="match status" value="1"/>
</dbReference>
<evidence type="ECO:0000313" key="6">
    <source>
        <dbReference type="Proteomes" id="UP001627154"/>
    </source>
</evidence>
<reference evidence="5 6" key="1">
    <citation type="journal article" date="2024" name="bioRxiv">
        <title>A reference genome for Trichogramma kaykai: A tiny desert-dwelling parasitoid wasp with competing sex-ratio distorters.</title>
        <authorList>
            <person name="Culotta J."/>
            <person name="Lindsey A.R."/>
        </authorList>
    </citation>
    <scope>NUCLEOTIDE SEQUENCE [LARGE SCALE GENOMIC DNA]</scope>
    <source>
        <strain evidence="5 6">KSX58</strain>
    </source>
</reference>
<dbReference type="Pfam" id="PF13537">
    <property type="entry name" value="GATase_7"/>
    <property type="match status" value="1"/>
</dbReference>
<sequence>MCGIFCVCNNKKTIDESETHETPSEWEQCKELIKARGLDAYGDWEEQTDHWKCHLHASVLWMQGIRPISQPLVDSDRNVLLWNGDVLSGSMHMEKICDSDVVMSALKLAEVPSVLREVKGPFSFIYYQKSSKLLYFGRDRFGRHSLVFRLNEDHTQLLLSSVAPKSVSNVYELPAIGIFVADFNNDQIQLKCIPWYEPNERFENTLKAFSEHFKININVVETEYLPKMEGLSLNIIPNSEMGFLKYTNLCEEYKTFDDIMSHMLKKENISQTVNNLERVLNEAVRRRVKIIPKYCKDCTKIRFEQNATCQHSKVGLLFSGGLDSAVLAVLTHNHLDSNETIDLINVAFERKNITNYEVPDRITGRQTYNELLQICPGRKFNFVDVNITEQELEKYRSTRIANLVNPHSTILDDSLACAVWFSSRGKGVLYPSKQAYNSTCRVLLLGMGADEQFGGYMRHRTTLKNKGWSALTDELKLEFARISERNLGRDDRMVADHGRQSRLPYLDEDLVTFVQRLPPWERCCPSENFPPGLGDKLLLRLLARKIGLNEASKLPKRAFQFGSRIADGKENAKDISKRI</sequence>
<dbReference type="AlphaFoldDB" id="A0ABD2X2T4"/>
<comment type="caution">
    <text evidence="5">The sequence shown here is derived from an EMBL/GenBank/DDBJ whole genome shotgun (WGS) entry which is preliminary data.</text>
</comment>
<dbReference type="InterPro" id="IPR014729">
    <property type="entry name" value="Rossmann-like_a/b/a_fold"/>
</dbReference>
<keyword evidence="1" id="KW-0028">Amino-acid biosynthesis</keyword>
<evidence type="ECO:0000259" key="4">
    <source>
        <dbReference type="PROSITE" id="PS51278"/>
    </source>
</evidence>
<evidence type="ECO:0000256" key="3">
    <source>
        <dbReference type="ARBA" id="ARBA00022962"/>
    </source>
</evidence>
<feature type="domain" description="Glutamine amidotransferase type-2" evidence="4">
    <location>
        <begin position="2"/>
        <end position="239"/>
    </location>
</feature>
<gene>
    <name evidence="5" type="ORF">TKK_006914</name>
</gene>
<dbReference type="Proteomes" id="UP001627154">
    <property type="component" value="Unassembled WGS sequence"/>
</dbReference>
<dbReference type="Gene3D" id="3.40.50.620">
    <property type="entry name" value="HUPs"/>
    <property type="match status" value="1"/>
</dbReference>
<dbReference type="SUPFAM" id="SSF52402">
    <property type="entry name" value="Adenine nucleotide alpha hydrolases-like"/>
    <property type="match status" value="1"/>
</dbReference>
<dbReference type="GO" id="GO:0006529">
    <property type="term" value="P:asparagine biosynthetic process"/>
    <property type="evidence" value="ECO:0007669"/>
    <property type="project" value="UniProtKB-KW"/>
</dbReference>
<dbReference type="Pfam" id="PF00733">
    <property type="entry name" value="Asn_synthase"/>
    <property type="match status" value="1"/>
</dbReference>
<protein>
    <recommendedName>
        <fullName evidence="4">Glutamine amidotransferase type-2 domain-containing protein</fullName>
    </recommendedName>
</protein>
<dbReference type="PROSITE" id="PS51278">
    <property type="entry name" value="GATASE_TYPE_2"/>
    <property type="match status" value="1"/>
</dbReference>
<keyword evidence="2" id="KW-0061">Asparagine biosynthesis</keyword>
<proteinExistence type="predicted"/>
<dbReference type="InterPro" id="IPR051857">
    <property type="entry name" value="Asn_synthetase_domain"/>
</dbReference>
<dbReference type="CDD" id="cd01991">
    <property type="entry name" value="Asn_synthase_B_C"/>
    <property type="match status" value="1"/>
</dbReference>
<evidence type="ECO:0000313" key="5">
    <source>
        <dbReference type="EMBL" id="KAL3399653.1"/>
    </source>
</evidence>
<evidence type="ECO:0000256" key="2">
    <source>
        <dbReference type="ARBA" id="ARBA00022888"/>
    </source>
</evidence>
<organism evidence="5 6">
    <name type="scientific">Trichogramma kaykai</name>
    <dbReference type="NCBI Taxonomy" id="54128"/>
    <lineage>
        <taxon>Eukaryota</taxon>
        <taxon>Metazoa</taxon>
        <taxon>Ecdysozoa</taxon>
        <taxon>Arthropoda</taxon>
        <taxon>Hexapoda</taxon>
        <taxon>Insecta</taxon>
        <taxon>Pterygota</taxon>
        <taxon>Neoptera</taxon>
        <taxon>Endopterygota</taxon>
        <taxon>Hymenoptera</taxon>
        <taxon>Apocrita</taxon>
        <taxon>Proctotrupomorpha</taxon>
        <taxon>Chalcidoidea</taxon>
        <taxon>Trichogrammatidae</taxon>
        <taxon>Trichogramma</taxon>
    </lineage>
</organism>